<dbReference type="Proteomes" id="UP000625574">
    <property type="component" value="Unassembled WGS sequence"/>
</dbReference>
<dbReference type="Pfam" id="PF07859">
    <property type="entry name" value="Abhydrolase_3"/>
    <property type="match status" value="1"/>
</dbReference>
<evidence type="ECO:0000313" key="3">
    <source>
        <dbReference type="Proteomes" id="UP000625574"/>
    </source>
</evidence>
<accession>A0ABS0VWJ3</accession>
<feature type="domain" description="Alpha/beta hydrolase fold-3" evidence="1">
    <location>
        <begin position="127"/>
        <end position="214"/>
    </location>
</feature>
<dbReference type="EMBL" id="JAEIOT010000004">
    <property type="protein sequence ID" value="MBI8999712.1"/>
    <property type="molecule type" value="Genomic_DNA"/>
</dbReference>
<keyword evidence="3" id="KW-1185">Reference proteome</keyword>
<proteinExistence type="predicted"/>
<gene>
    <name evidence="2" type="ORF">JDV76_01810</name>
</gene>
<dbReference type="InterPro" id="IPR013094">
    <property type="entry name" value="AB_hydrolase_3"/>
</dbReference>
<evidence type="ECO:0000313" key="2">
    <source>
        <dbReference type="EMBL" id="MBI8999712.1"/>
    </source>
</evidence>
<dbReference type="SUPFAM" id="SSF53474">
    <property type="entry name" value="alpha/beta-Hydrolases"/>
    <property type="match status" value="1"/>
</dbReference>
<organism evidence="2 3">
    <name type="scientific">Corynebacterium marambiense</name>
    <dbReference type="NCBI Taxonomy" id="2765364"/>
    <lineage>
        <taxon>Bacteria</taxon>
        <taxon>Bacillati</taxon>
        <taxon>Actinomycetota</taxon>
        <taxon>Actinomycetes</taxon>
        <taxon>Mycobacteriales</taxon>
        <taxon>Corynebacteriaceae</taxon>
        <taxon>Corynebacterium</taxon>
    </lineage>
</organism>
<dbReference type="GO" id="GO:0016787">
    <property type="term" value="F:hydrolase activity"/>
    <property type="evidence" value="ECO:0007669"/>
    <property type="project" value="UniProtKB-KW"/>
</dbReference>
<protein>
    <submittedName>
        <fullName evidence="2">Alpha/beta hydrolase fold domain-containing protein</fullName>
    </submittedName>
</protein>
<sequence length="300" mass="32055">MATMSETPDEPQVIHDDATGRDFVVGGTEGGLDEEGQLEQLTWYINQHHPAPDCTPPWAGGISDRPTCDDWAARLPDRLTHAAMLMLGTAAGHRMPGVDYLGGVTAEDLPGIGVMFTPSEPTGDWAVSLHGGGWWRGAGTCLDNAWRPGVAAVAELSGTTIIDVDYPLAPEHSVTAMCAVTRAAIAHARQQGARHVAAWGESSGAALATLVADDVDKLLLTRPSLHLGGLPDTVRGDAEIPDPATWPRTLIQVGEQDTTVPRFRWAEHVAEVLTYTAQHTIVTPTVARKMAKDAANFLRR</sequence>
<name>A0ABS0VWJ3_9CORY</name>
<comment type="caution">
    <text evidence="2">The sequence shown here is derived from an EMBL/GenBank/DDBJ whole genome shotgun (WGS) entry which is preliminary data.</text>
</comment>
<dbReference type="Gene3D" id="3.40.50.1820">
    <property type="entry name" value="alpha/beta hydrolase"/>
    <property type="match status" value="1"/>
</dbReference>
<reference evidence="2 3" key="1">
    <citation type="submission" date="2020-12" db="EMBL/GenBank/DDBJ databases">
        <title>Genome public.</title>
        <authorList>
            <person name="Sun Q."/>
        </authorList>
    </citation>
    <scope>NUCLEOTIDE SEQUENCE [LARGE SCALE GENOMIC DNA]</scope>
    <source>
        <strain evidence="2 3">CCM 8864</strain>
    </source>
</reference>
<keyword evidence="2" id="KW-0378">Hydrolase</keyword>
<evidence type="ECO:0000259" key="1">
    <source>
        <dbReference type="Pfam" id="PF07859"/>
    </source>
</evidence>
<dbReference type="InterPro" id="IPR029058">
    <property type="entry name" value="AB_hydrolase_fold"/>
</dbReference>